<dbReference type="Proteomes" id="UP000011281">
    <property type="component" value="Chromosome"/>
</dbReference>
<proteinExistence type="predicted"/>
<sequence length="56" mass="5849">MQIPAVVTAKGGENPPRRKGKGFPATFVSRELAGPKVGPNRYLPKGKGVNIPLPPG</sequence>
<dbReference type="KEGG" id="sacn:SacN8_06340"/>
<name>M1I535_9CREN</name>
<feature type="region of interest" description="Disordered" evidence="1">
    <location>
        <begin position="1"/>
        <end position="23"/>
    </location>
</feature>
<evidence type="ECO:0000313" key="3">
    <source>
        <dbReference type="Proteomes" id="UP000011281"/>
    </source>
</evidence>
<feature type="region of interest" description="Disordered" evidence="1">
    <location>
        <begin position="35"/>
        <end position="56"/>
    </location>
</feature>
<gene>
    <name evidence="2" type="ORF">SacN8_06340</name>
</gene>
<organism evidence="3">
    <name type="scientific">Sulfolobus acidocaldarius N8</name>
    <dbReference type="NCBI Taxonomy" id="1028566"/>
    <lineage>
        <taxon>Archaea</taxon>
        <taxon>Thermoproteota</taxon>
        <taxon>Thermoprotei</taxon>
        <taxon>Sulfolobales</taxon>
        <taxon>Sulfolobaceae</taxon>
        <taxon>Sulfolobus</taxon>
    </lineage>
</organism>
<protein>
    <submittedName>
        <fullName evidence="2">Uncharacterized protein</fullName>
    </submittedName>
</protein>
<reference evidence="2 3" key="1">
    <citation type="journal article" date="2012" name="ISME J.">
        <title>Genomic evidence of rapid, global-scale gene flow in a Sulfolobus species.</title>
        <authorList>
            <person name="Mao D."/>
            <person name="Grogan D."/>
        </authorList>
    </citation>
    <scope>NUCLEOTIDE SEQUENCE [LARGE SCALE GENOMIC DNA]</scope>
    <source>
        <strain evidence="2 3">N8</strain>
    </source>
</reference>
<evidence type="ECO:0000256" key="1">
    <source>
        <dbReference type="SAM" id="MobiDB-lite"/>
    </source>
</evidence>
<accession>M1I535</accession>
<dbReference type="EMBL" id="CP002817">
    <property type="protein sequence ID" value="AGE71233.1"/>
    <property type="molecule type" value="Genomic_DNA"/>
</dbReference>
<dbReference type="AlphaFoldDB" id="M1I535"/>
<evidence type="ECO:0000313" key="2">
    <source>
        <dbReference type="EMBL" id="AGE71233.1"/>
    </source>
</evidence>
<dbReference type="HOGENOM" id="CLU_3003312_0_0_2"/>